<feature type="domain" description="SF3 helicase" evidence="4">
    <location>
        <begin position="499"/>
        <end position="658"/>
    </location>
</feature>
<evidence type="ECO:0000256" key="3">
    <source>
        <dbReference type="ARBA" id="ARBA00022840"/>
    </source>
</evidence>
<dbReference type="eggNOG" id="COG4983">
    <property type="taxonomic scope" value="Bacteria"/>
</dbReference>
<dbReference type="SMART" id="SM00885">
    <property type="entry name" value="D5_N"/>
    <property type="match status" value="1"/>
</dbReference>
<dbReference type="EMBL" id="AZDU01000046">
    <property type="protein sequence ID" value="KRL00407.1"/>
    <property type="molecule type" value="Genomic_DNA"/>
</dbReference>
<organism evidence="5 6">
    <name type="scientific">Lactobacillus equicursoris DSM 19284 = JCM 14600 = CIP 110162</name>
    <dbReference type="NCBI Taxonomy" id="1293597"/>
    <lineage>
        <taxon>Bacteria</taxon>
        <taxon>Bacillati</taxon>
        <taxon>Bacillota</taxon>
        <taxon>Bacilli</taxon>
        <taxon>Lactobacillales</taxon>
        <taxon>Lactobacillaceae</taxon>
        <taxon>Lactobacillus</taxon>
    </lineage>
</organism>
<dbReference type="SUPFAM" id="SSF52540">
    <property type="entry name" value="P-loop containing nucleoside triphosphate hydrolases"/>
    <property type="match status" value="1"/>
</dbReference>
<dbReference type="Pfam" id="PF22763">
    <property type="entry name" value="NrS1-1_pol-like_HBD"/>
    <property type="match status" value="1"/>
</dbReference>
<name>K0NV27_9LACO</name>
<dbReference type="PANTHER" id="PTHR35372:SF2">
    <property type="entry name" value="SF3 HELICASE DOMAIN-CONTAINING PROTEIN"/>
    <property type="match status" value="1"/>
</dbReference>
<dbReference type="Gene3D" id="3.40.50.300">
    <property type="entry name" value="P-loop containing nucleotide triphosphate hydrolases"/>
    <property type="match status" value="1"/>
</dbReference>
<sequence>MEKFSAYVKTIPEELKALKQWGLFELRYDEKRGKNTKIPINPCDGTAGKSNDPSTWSDFQTALYALGKQERASGLAFYFANGYVGLDIDHIQDDLDIYWSGDPSSLIKQVQEMTDKTYMEISQSGEGIHAIFKGKIPGKRRRKGQFEMYESGRFFALTGNTITPSQIKSLDKPAMTKLYEFMFGKDNVQPLHPVMQQKTPAIDLSIQEILNRAYGSAQGPRIKLFMQGGWEEFYNSHSEADMAFANVLAFWTGRDYDKMDQIFRMSSLIREKWDEVHGATTYGKATLNKAINECPKIYNPKAQASDGYKVYFNFNKPKDGKKKPEDLPPRSWDDMGMAQRVLDTYGDHIKYLSTDKDWYIYNGQYWQADNTGMIEQICDNTINALDTEPINIPADATPDEEDKARKNWNKFKKHERSNKAKNDLIKELRHHVPVTHADFDKEDMVLNTPSGWVDLTNGELHDHDIGKMFTQITGSEYSENIDCPHWIEFLIETFEGDMELIHFIQKAIGYSLTGSNKEQVMFILNGNGRNGKSVFLDTIQPIFGLYAKTMNVSSLMVKYGQSANSDIARLEGARFVVSSEANEGARLDEGLVKQLTGGDRVVARKLYGQEFEFEPKFKIWMATNHKPLIRGTDDGIWRRLVLIPFNHQVPLEKVDKSLKDKLLAESMGILKWAVDGCLMWQSEGLALPKSIANAGNDYRNEMDVLSEFISDCCEVGTGEVSATVLYEKYASWATDSTEYKMSKRKFGIEMGKKFEKVHNRAGAFYQGITIKTDPRLAWNK</sequence>
<dbReference type="InterPro" id="IPR027417">
    <property type="entry name" value="P-loop_NTPase"/>
</dbReference>
<dbReference type="InterPro" id="IPR006500">
    <property type="entry name" value="Helicase_put_C_phage/plasmid"/>
</dbReference>
<keyword evidence="2" id="KW-0378">Hydrolase</keyword>
<dbReference type="RefSeq" id="WP_008463426.1">
    <property type="nucleotide sequence ID" value="NZ_AZDU01000046.1"/>
</dbReference>
<gene>
    <name evidence="5" type="ORF">FC20_GL001349</name>
</gene>
<dbReference type="GO" id="GO:0005524">
    <property type="term" value="F:ATP binding"/>
    <property type="evidence" value="ECO:0007669"/>
    <property type="project" value="UniProtKB-KW"/>
</dbReference>
<evidence type="ECO:0000256" key="2">
    <source>
        <dbReference type="ARBA" id="ARBA00022801"/>
    </source>
</evidence>
<dbReference type="AlphaFoldDB" id="K0NV27"/>
<dbReference type="Pfam" id="PF08706">
    <property type="entry name" value="D5_N"/>
    <property type="match status" value="1"/>
</dbReference>
<dbReference type="GO" id="GO:0004386">
    <property type="term" value="F:helicase activity"/>
    <property type="evidence" value="ECO:0007669"/>
    <property type="project" value="UniProtKB-KW"/>
</dbReference>
<evidence type="ECO:0000256" key="1">
    <source>
        <dbReference type="ARBA" id="ARBA00022741"/>
    </source>
</evidence>
<dbReference type="eggNOG" id="COG3378">
    <property type="taxonomic scope" value="Bacteria"/>
</dbReference>
<dbReference type="InterPro" id="IPR014818">
    <property type="entry name" value="Phage/plasmid_primase_P4_C"/>
</dbReference>
<dbReference type="InterPro" id="IPR014015">
    <property type="entry name" value="Helicase_SF3_DNA-vir"/>
</dbReference>
<keyword evidence="6" id="KW-1185">Reference proteome</keyword>
<evidence type="ECO:0000313" key="6">
    <source>
        <dbReference type="Proteomes" id="UP000051074"/>
    </source>
</evidence>
<comment type="caution">
    <text evidence="5">The sequence shown here is derived from an EMBL/GenBank/DDBJ whole genome shotgun (WGS) entry which is preliminary data.</text>
</comment>
<proteinExistence type="predicted"/>
<evidence type="ECO:0000259" key="4">
    <source>
        <dbReference type="PROSITE" id="PS51206"/>
    </source>
</evidence>
<dbReference type="Pfam" id="PF19263">
    <property type="entry name" value="DUF5906"/>
    <property type="match status" value="1"/>
</dbReference>
<dbReference type="Proteomes" id="UP000051074">
    <property type="component" value="Unassembled WGS sequence"/>
</dbReference>
<dbReference type="PROSITE" id="PS51206">
    <property type="entry name" value="SF3_HELICASE_1"/>
    <property type="match status" value="1"/>
</dbReference>
<keyword evidence="1" id="KW-0547">Nucleotide-binding</keyword>
<dbReference type="STRING" id="1293597.FC20_GL001349"/>
<dbReference type="NCBIfam" id="TIGR01613">
    <property type="entry name" value="primase_Cterm"/>
    <property type="match status" value="1"/>
</dbReference>
<dbReference type="InterPro" id="IPR045455">
    <property type="entry name" value="NrS-1_pol-like_helicase"/>
</dbReference>
<protein>
    <recommendedName>
        <fullName evidence="4">SF3 helicase domain-containing protein</fullName>
    </recommendedName>
</protein>
<dbReference type="PANTHER" id="PTHR35372">
    <property type="entry name" value="ATP BINDING PROTEIN-RELATED"/>
    <property type="match status" value="1"/>
</dbReference>
<evidence type="ECO:0000313" key="5">
    <source>
        <dbReference type="EMBL" id="KRL00407.1"/>
    </source>
</evidence>
<accession>K0NV27</accession>
<dbReference type="PATRIC" id="fig|1293597.4.peg.1441"/>
<reference evidence="5 6" key="1">
    <citation type="journal article" date="2015" name="Genome Announc.">
        <title>Expanding the biotechnology potential of lactobacilli through comparative genomics of 213 strains and associated genera.</title>
        <authorList>
            <person name="Sun Z."/>
            <person name="Harris H.M."/>
            <person name="McCann A."/>
            <person name="Guo C."/>
            <person name="Argimon S."/>
            <person name="Zhang W."/>
            <person name="Yang X."/>
            <person name="Jeffery I.B."/>
            <person name="Cooney J.C."/>
            <person name="Kagawa T.F."/>
            <person name="Liu W."/>
            <person name="Song Y."/>
            <person name="Salvetti E."/>
            <person name="Wrobel A."/>
            <person name="Rasinkangas P."/>
            <person name="Parkhill J."/>
            <person name="Rea M.C."/>
            <person name="O'Sullivan O."/>
            <person name="Ritari J."/>
            <person name="Douillard F.P."/>
            <person name="Paul Ross R."/>
            <person name="Yang R."/>
            <person name="Briner A.E."/>
            <person name="Felis G.E."/>
            <person name="de Vos W.M."/>
            <person name="Barrangou R."/>
            <person name="Klaenhammer T.R."/>
            <person name="Caufield P.W."/>
            <person name="Cui Y."/>
            <person name="Zhang H."/>
            <person name="O'Toole P.W."/>
        </authorList>
    </citation>
    <scope>NUCLEOTIDE SEQUENCE [LARGE SCALE GENOMIC DNA]</scope>
    <source>
        <strain evidence="5 6">DSM 19284</strain>
    </source>
</reference>
<dbReference type="InterPro" id="IPR054468">
    <property type="entry name" value="NrSPol-like_HBD"/>
</dbReference>
<keyword evidence="3" id="KW-0067">ATP-binding</keyword>
<dbReference type="InterPro" id="IPR051620">
    <property type="entry name" value="ORF904-like_C"/>
</dbReference>
<dbReference type="GO" id="GO:0016787">
    <property type="term" value="F:hydrolase activity"/>
    <property type="evidence" value="ECO:0007669"/>
    <property type="project" value="UniProtKB-KW"/>
</dbReference>